<comment type="caution">
    <text evidence="14">The sequence shown here is derived from an EMBL/GenBank/DDBJ whole genome shotgun (WGS) entry which is preliminary data.</text>
</comment>
<keyword evidence="8" id="KW-0547">Nucleotide-binding</keyword>
<dbReference type="UniPathway" id="UPA00232"/>
<evidence type="ECO:0000313" key="15">
    <source>
        <dbReference type="Proteomes" id="UP000252132"/>
    </source>
</evidence>
<dbReference type="PANTHER" id="PTHR10566">
    <property type="entry name" value="CHAPERONE-ACTIVITY OF BC1 COMPLEX CABC1 -RELATED"/>
    <property type="match status" value="1"/>
</dbReference>
<evidence type="ECO:0000256" key="1">
    <source>
        <dbReference type="ARBA" id="ARBA00005020"/>
    </source>
</evidence>
<evidence type="ECO:0000256" key="10">
    <source>
        <dbReference type="ARBA" id="ARBA00022840"/>
    </source>
</evidence>
<dbReference type="CDD" id="cd13972">
    <property type="entry name" value="UbiB"/>
    <property type="match status" value="1"/>
</dbReference>
<proteinExistence type="inferred from homology"/>
<keyword evidence="9" id="KW-0418">Kinase</keyword>
<dbReference type="Proteomes" id="UP000252132">
    <property type="component" value="Unassembled WGS sequence"/>
</dbReference>
<dbReference type="Pfam" id="PF03109">
    <property type="entry name" value="ABC1"/>
    <property type="match status" value="1"/>
</dbReference>
<keyword evidence="5" id="KW-0808">Transferase</keyword>
<evidence type="ECO:0000256" key="7">
    <source>
        <dbReference type="ARBA" id="ARBA00022692"/>
    </source>
</evidence>
<keyword evidence="4" id="KW-0997">Cell inner membrane</keyword>
<dbReference type="EMBL" id="QOQF01000001">
    <property type="protein sequence ID" value="RCL78461.1"/>
    <property type="molecule type" value="Genomic_DNA"/>
</dbReference>
<dbReference type="SUPFAM" id="SSF56112">
    <property type="entry name" value="Protein kinase-like (PK-like)"/>
    <property type="match status" value="1"/>
</dbReference>
<keyword evidence="6" id="KW-0831">Ubiquinone biosynthesis</keyword>
<dbReference type="GO" id="GO:0005524">
    <property type="term" value="F:ATP binding"/>
    <property type="evidence" value="ECO:0007669"/>
    <property type="project" value="UniProtKB-KW"/>
</dbReference>
<dbReference type="InterPro" id="IPR050154">
    <property type="entry name" value="UbiB_kinase"/>
</dbReference>
<protein>
    <submittedName>
        <fullName evidence="14">2-polyprenylphenol 6-hydroxylase</fullName>
    </submittedName>
</protein>
<keyword evidence="11" id="KW-1133">Transmembrane helix</keyword>
<keyword evidence="12" id="KW-0472">Membrane</keyword>
<evidence type="ECO:0000256" key="9">
    <source>
        <dbReference type="ARBA" id="ARBA00022777"/>
    </source>
</evidence>
<evidence type="ECO:0000256" key="5">
    <source>
        <dbReference type="ARBA" id="ARBA00022679"/>
    </source>
</evidence>
<evidence type="ECO:0000256" key="2">
    <source>
        <dbReference type="ARBA" id="ARBA00009670"/>
    </source>
</evidence>
<dbReference type="InterPro" id="IPR004147">
    <property type="entry name" value="ABC1_dom"/>
</dbReference>
<evidence type="ECO:0000256" key="8">
    <source>
        <dbReference type="ARBA" id="ARBA00022741"/>
    </source>
</evidence>
<feature type="domain" description="ABC1 atypical kinase-like" evidence="13">
    <location>
        <begin position="94"/>
        <end position="337"/>
    </location>
</feature>
<comment type="pathway">
    <text evidence="1">Cofactor biosynthesis; ubiquinone biosynthesis [regulation].</text>
</comment>
<dbReference type="InterPro" id="IPR045308">
    <property type="entry name" value="UbiB_bact"/>
</dbReference>
<gene>
    <name evidence="14" type="primary">ubiB</name>
    <name evidence="14" type="ORF">DBW69_00575</name>
</gene>
<name>A0A368E4S1_9PROT</name>
<evidence type="ECO:0000313" key="14">
    <source>
        <dbReference type="EMBL" id="RCL78461.1"/>
    </source>
</evidence>
<dbReference type="NCBIfam" id="TIGR01982">
    <property type="entry name" value="UbiB"/>
    <property type="match status" value="1"/>
</dbReference>
<accession>A0A368E4S1</accession>
<sequence>MRLFSFFKLIGFIRLVFAQDSLLPPDFKEKAPLWLKALRKVFTLGARKFDQDSRGVELSKKLQSLGPTYIKLGQSLATRPDIVGLKLAKDLQYLQDSLPAFPMKVVEKLIIDELEQPVSELFDDFSEPVAAASIAQVHKAKLKDGTPVAVKILRPGIEQKLTTELSTFMFVAHMVEALIPAARRLRPVEGVRTLWDSVRLEIDLRMEAAALSEMRENTLKDAKFDVPEVIWEATARRVVTMHWSDGAKASDLETLEAAGHDMQNLANRLIQAFLTHALRDGFFHGDMHQGNLLICPDGTFVAIDLGIMGRLDQNSRRFLAEILYGFITRDYRRVAQTHFDAGYVPDSKSMEAFAQALRAIGEPIRGQDADSISMGRVLTQLFEVTEQFDMHTQPQLLLLQKTMVVVEGVARSFDPKLNIWDAADPVVSGWIKGELGPEAILKDAVDGMQRAAKSIGRLPDTLERVERNQEQLEKILSDKGFKIHYEDEKKNTLKPILLITGLAVGGYLTYRIFQ</sequence>
<comment type="similarity">
    <text evidence="2">Belongs to the protein kinase superfamily. ADCK protein kinase family.</text>
</comment>
<keyword evidence="7" id="KW-0812">Transmembrane</keyword>
<reference evidence="14 15" key="1">
    <citation type="journal article" date="2018" name="Microbiome">
        <title>Fine metagenomic profile of the Mediterranean stratified and mixed water columns revealed by assembly and recruitment.</title>
        <authorList>
            <person name="Haro-Moreno J.M."/>
            <person name="Lopez-Perez M."/>
            <person name="De La Torre J.R."/>
            <person name="Picazo A."/>
            <person name="Camacho A."/>
            <person name="Rodriguez-Valera F."/>
        </authorList>
    </citation>
    <scope>NUCLEOTIDE SEQUENCE [LARGE SCALE GENOMIC DNA]</scope>
    <source>
        <strain evidence="14">MED-G55</strain>
    </source>
</reference>
<dbReference type="InterPro" id="IPR011009">
    <property type="entry name" value="Kinase-like_dom_sf"/>
</dbReference>
<keyword evidence="3" id="KW-1003">Cell membrane</keyword>
<dbReference type="InterPro" id="IPR010232">
    <property type="entry name" value="UbiB"/>
</dbReference>
<dbReference type="PANTHER" id="PTHR10566:SF113">
    <property type="entry name" value="PROTEIN ACTIVITY OF BC1 COMPLEX KINASE 7, CHLOROPLASTIC"/>
    <property type="match status" value="1"/>
</dbReference>
<evidence type="ECO:0000259" key="13">
    <source>
        <dbReference type="Pfam" id="PF03109"/>
    </source>
</evidence>
<evidence type="ECO:0000256" key="11">
    <source>
        <dbReference type="ARBA" id="ARBA00022989"/>
    </source>
</evidence>
<evidence type="ECO:0000256" key="6">
    <source>
        <dbReference type="ARBA" id="ARBA00022688"/>
    </source>
</evidence>
<keyword evidence="10" id="KW-0067">ATP-binding</keyword>
<evidence type="ECO:0000256" key="12">
    <source>
        <dbReference type="ARBA" id="ARBA00023136"/>
    </source>
</evidence>
<evidence type="ECO:0000256" key="4">
    <source>
        <dbReference type="ARBA" id="ARBA00022519"/>
    </source>
</evidence>
<dbReference type="GO" id="GO:0006744">
    <property type="term" value="P:ubiquinone biosynthetic process"/>
    <property type="evidence" value="ECO:0007669"/>
    <property type="project" value="UniProtKB-UniPathway"/>
</dbReference>
<dbReference type="GO" id="GO:0016301">
    <property type="term" value="F:kinase activity"/>
    <property type="evidence" value="ECO:0007669"/>
    <property type="project" value="UniProtKB-KW"/>
</dbReference>
<dbReference type="AlphaFoldDB" id="A0A368E4S1"/>
<evidence type="ECO:0000256" key="3">
    <source>
        <dbReference type="ARBA" id="ARBA00022475"/>
    </source>
</evidence>
<organism evidence="14 15">
    <name type="scientific">PS1 clade bacterium</name>
    <dbReference type="NCBI Taxonomy" id="2175152"/>
    <lineage>
        <taxon>Bacteria</taxon>
        <taxon>Pseudomonadati</taxon>
        <taxon>Pseudomonadota</taxon>
        <taxon>Alphaproteobacteria</taxon>
        <taxon>PS1 clade</taxon>
    </lineage>
</organism>